<feature type="coiled-coil region" evidence="2">
    <location>
        <begin position="149"/>
        <end position="204"/>
    </location>
</feature>
<dbReference type="Proteomes" id="UP000654004">
    <property type="component" value="Unassembled WGS sequence"/>
</dbReference>
<feature type="domain" description="CusB-like beta-barrel" evidence="5">
    <location>
        <begin position="243"/>
        <end position="286"/>
    </location>
</feature>
<keyword evidence="3" id="KW-0812">Transmembrane</keyword>
<evidence type="ECO:0000259" key="4">
    <source>
        <dbReference type="Pfam" id="PF25917"/>
    </source>
</evidence>
<feature type="transmembrane region" description="Helical" evidence="3">
    <location>
        <begin position="7"/>
        <end position="26"/>
    </location>
</feature>
<dbReference type="PANTHER" id="PTHR30386">
    <property type="entry name" value="MEMBRANE FUSION SUBUNIT OF EMRAB-TOLC MULTIDRUG EFFLUX PUMP"/>
    <property type="match status" value="1"/>
</dbReference>
<keyword evidence="7" id="KW-1185">Reference proteome</keyword>
<sequence length="364" mass="39164">MSINKRFIIVPSIILAVVIAGVYWWLQVRFIESTDNAYVESDISSISVKVPGYIVQSLVSDNQHVNQGDVLAQLEDSQFVARVAQSQAVLASSQANLQTLAAKVDLQQALINQAKAAVVASQSDQLIAKQQLARSQKLKVSNYSSQNDVDQLQANFDSASAHVDEAQAALVAKQRELSVFNAQLLQAQADVDQAQASVELANIQLTDTQITAPFSGVIGKRGALVGQYVQPGQALFSLVPDSQVWITANFKETQIAHMQPGQAVKVTLDAYPDEEFNGFIDSLAPASGSKFSLLPAENATGNFTKIVQRIPVRIRIDNQNSTITPPRILPGLSAVVKVDTESVTEVHATAKAIFNDSVAVTAGR</sequence>
<gene>
    <name evidence="6" type="ORF">GCM10009410_28040</name>
</gene>
<reference evidence="7" key="1">
    <citation type="journal article" date="2019" name="Int. J. Syst. Evol. Microbiol.">
        <title>The Global Catalogue of Microorganisms (GCM) 10K type strain sequencing project: providing services to taxonomists for standard genome sequencing and annotation.</title>
        <authorList>
            <consortium name="The Broad Institute Genomics Platform"/>
            <consortium name="The Broad Institute Genome Sequencing Center for Infectious Disease"/>
            <person name="Wu L."/>
            <person name="Ma J."/>
        </authorList>
    </citation>
    <scope>NUCLEOTIDE SEQUENCE [LARGE SCALE GENOMIC DNA]</scope>
    <source>
        <strain evidence="7">JCM 32305</strain>
    </source>
</reference>
<dbReference type="InterPro" id="IPR050739">
    <property type="entry name" value="MFP"/>
</dbReference>
<keyword evidence="3" id="KW-1133">Transmembrane helix</keyword>
<keyword evidence="2" id="KW-0175">Coiled coil</keyword>
<feature type="domain" description="Multidrug resistance protein MdtA-like barrel-sandwich hybrid" evidence="4">
    <location>
        <begin position="45"/>
        <end position="238"/>
    </location>
</feature>
<comment type="similarity">
    <text evidence="1">Belongs to the membrane fusion protein (MFP) (TC 8.A.1) family.</text>
</comment>
<protein>
    <submittedName>
        <fullName evidence="6">Hemolysin D</fullName>
    </submittedName>
</protein>
<dbReference type="InterPro" id="IPR058792">
    <property type="entry name" value="Beta-barrel_RND_2"/>
</dbReference>
<dbReference type="EMBL" id="BMQW01000007">
    <property type="protein sequence ID" value="GGP92384.1"/>
    <property type="molecule type" value="Genomic_DNA"/>
</dbReference>
<dbReference type="Gene3D" id="1.10.287.470">
    <property type="entry name" value="Helix hairpin bin"/>
    <property type="match status" value="2"/>
</dbReference>
<dbReference type="PANTHER" id="PTHR30386:SF24">
    <property type="entry name" value="MULTIDRUG RESISTANCE EFFLUX PUMP"/>
    <property type="match status" value="1"/>
</dbReference>
<evidence type="ECO:0000313" key="6">
    <source>
        <dbReference type="EMBL" id="GGP92384.1"/>
    </source>
</evidence>
<dbReference type="Pfam" id="PF25917">
    <property type="entry name" value="BSH_RND"/>
    <property type="match status" value="1"/>
</dbReference>
<evidence type="ECO:0000313" key="7">
    <source>
        <dbReference type="Proteomes" id="UP000654004"/>
    </source>
</evidence>
<dbReference type="Pfam" id="PF25954">
    <property type="entry name" value="Beta-barrel_RND_2"/>
    <property type="match status" value="1"/>
</dbReference>
<proteinExistence type="inferred from homology"/>
<dbReference type="Gene3D" id="2.40.30.170">
    <property type="match status" value="1"/>
</dbReference>
<accession>A0ABQ2QT83</accession>
<evidence type="ECO:0000259" key="5">
    <source>
        <dbReference type="Pfam" id="PF25954"/>
    </source>
</evidence>
<name>A0ABQ2QT83_9GAMM</name>
<dbReference type="RefSeq" id="WP_188957276.1">
    <property type="nucleotide sequence ID" value="NZ_BMQW01000007.1"/>
</dbReference>
<dbReference type="SUPFAM" id="SSF111369">
    <property type="entry name" value="HlyD-like secretion proteins"/>
    <property type="match status" value="2"/>
</dbReference>
<evidence type="ECO:0000256" key="1">
    <source>
        <dbReference type="ARBA" id="ARBA00009477"/>
    </source>
</evidence>
<comment type="caution">
    <text evidence="6">The sequence shown here is derived from an EMBL/GenBank/DDBJ whole genome shotgun (WGS) entry which is preliminary data.</text>
</comment>
<dbReference type="InterPro" id="IPR058625">
    <property type="entry name" value="MdtA-like_BSH"/>
</dbReference>
<keyword evidence="3" id="KW-0472">Membrane</keyword>
<organism evidence="6 7">
    <name type="scientific">Shewanella ulleungensis</name>
    <dbReference type="NCBI Taxonomy" id="2282699"/>
    <lineage>
        <taxon>Bacteria</taxon>
        <taxon>Pseudomonadati</taxon>
        <taxon>Pseudomonadota</taxon>
        <taxon>Gammaproteobacteria</taxon>
        <taxon>Alteromonadales</taxon>
        <taxon>Shewanellaceae</taxon>
        <taxon>Shewanella</taxon>
    </lineage>
</organism>
<dbReference type="Gene3D" id="2.40.50.100">
    <property type="match status" value="1"/>
</dbReference>
<evidence type="ECO:0000256" key="3">
    <source>
        <dbReference type="SAM" id="Phobius"/>
    </source>
</evidence>
<evidence type="ECO:0000256" key="2">
    <source>
        <dbReference type="SAM" id="Coils"/>
    </source>
</evidence>